<reference evidence="3 4" key="1">
    <citation type="journal article" date="2019" name="Int. J. Syst. Evol. Microbiol.">
        <title>The Global Catalogue of Microorganisms (GCM) 10K type strain sequencing project: providing services to taxonomists for standard genome sequencing and annotation.</title>
        <authorList>
            <consortium name="The Broad Institute Genomics Platform"/>
            <consortium name="The Broad Institute Genome Sequencing Center for Infectious Disease"/>
            <person name="Wu L."/>
            <person name="Ma J."/>
        </authorList>
    </citation>
    <scope>NUCLEOTIDE SEQUENCE [LARGE SCALE GENOMIC DNA]</scope>
    <source>
        <strain evidence="3 4">CGMCC 1.12563</strain>
    </source>
</reference>
<evidence type="ECO:0000256" key="1">
    <source>
        <dbReference type="SAM" id="MobiDB-lite"/>
    </source>
</evidence>
<accession>A0ABD6AZ96</accession>
<dbReference type="RefSeq" id="WP_250875028.1">
    <property type="nucleotide sequence ID" value="NZ_JALXFV010000008.1"/>
</dbReference>
<organism evidence="3 4">
    <name type="scientific">Halomarina rubra</name>
    <dbReference type="NCBI Taxonomy" id="2071873"/>
    <lineage>
        <taxon>Archaea</taxon>
        <taxon>Methanobacteriati</taxon>
        <taxon>Methanobacteriota</taxon>
        <taxon>Stenosarchaea group</taxon>
        <taxon>Halobacteria</taxon>
        <taxon>Halobacteriales</taxon>
        <taxon>Natronomonadaceae</taxon>
        <taxon>Halomarina</taxon>
    </lineage>
</organism>
<feature type="compositionally biased region" description="Acidic residues" evidence="1">
    <location>
        <begin position="439"/>
        <end position="450"/>
    </location>
</feature>
<dbReference type="Proteomes" id="UP001597187">
    <property type="component" value="Unassembled WGS sequence"/>
</dbReference>
<sequence length="485" mass="52875">MAIEHPDDPDGPTRADFGGLRNQAVLAAALGMAYGGKRDYYDNFAWDRSPDVEDYYASFLRNPHANAVISIPAETAWRNAPEYVDEKTSEAGAETDFESDIADVVNSTRLWHYCKRAHLLSRIGQFGLLMIGWADGEDQQFAAPVDRTALSQNDPGDAIEWLRPLSQLSVTDIRWADASSGRWGHPEYYRIDFSDENDAGTAGVFGAGQREQWVHHSRVIHIAGGLLDDEVRGTPALEPIYNTVTDLQKLEGSAAEAAYSIARPGIHVNIDKDASLPEGAEEQIDAETDAYVNEFQPMMRTQGVEVNRIAGDQIDPEQIKQALIETLSESTKIPQKILKGNESGEVAGSQDLREFYGAIAELVEQVCDPQLVREFADRLIRYQVVAPPAGDDYDVEREPLAEQDELEQSEIQENRSTVVKNIASYAPGLDSAAIAQFIEDGEFPEMDDTDQPAPVNPAEDAGAPPTGATPPALANGGEGGSGDDG</sequence>
<evidence type="ECO:0000259" key="2">
    <source>
        <dbReference type="Pfam" id="PF06381"/>
    </source>
</evidence>
<feature type="compositionally biased region" description="Gly residues" evidence="1">
    <location>
        <begin position="476"/>
        <end position="485"/>
    </location>
</feature>
<evidence type="ECO:0000313" key="3">
    <source>
        <dbReference type="EMBL" id="MFD1515104.1"/>
    </source>
</evidence>
<proteinExistence type="predicted"/>
<dbReference type="Pfam" id="PF06381">
    <property type="entry name" value="Phage_portal_3"/>
    <property type="match status" value="1"/>
</dbReference>
<keyword evidence="4" id="KW-1185">Reference proteome</keyword>
<protein>
    <submittedName>
        <fullName evidence="3">Anti-CBASS protein Acb1 family protein</fullName>
    </submittedName>
</protein>
<feature type="domain" description="Anti-CBASS protein Acb1-like N-terminal" evidence="2">
    <location>
        <begin position="58"/>
        <end position="419"/>
    </location>
</feature>
<feature type="region of interest" description="Disordered" evidence="1">
    <location>
        <begin position="437"/>
        <end position="485"/>
    </location>
</feature>
<feature type="compositionally biased region" description="Low complexity" evidence="1">
    <location>
        <begin position="457"/>
        <end position="475"/>
    </location>
</feature>
<dbReference type="InterPro" id="IPR024459">
    <property type="entry name" value="Acb1-like_N"/>
</dbReference>
<dbReference type="EMBL" id="JBHUDC010000008">
    <property type="protein sequence ID" value="MFD1515104.1"/>
    <property type="molecule type" value="Genomic_DNA"/>
</dbReference>
<gene>
    <name evidence="3" type="ORF">ACFSBT_17630</name>
</gene>
<dbReference type="AlphaFoldDB" id="A0ABD6AZ96"/>
<evidence type="ECO:0000313" key="4">
    <source>
        <dbReference type="Proteomes" id="UP001597187"/>
    </source>
</evidence>
<name>A0ABD6AZ96_9EURY</name>
<comment type="caution">
    <text evidence="3">The sequence shown here is derived from an EMBL/GenBank/DDBJ whole genome shotgun (WGS) entry which is preliminary data.</text>
</comment>